<dbReference type="Pfam" id="PF01416">
    <property type="entry name" value="PseudoU_synth_1"/>
    <property type="match status" value="1"/>
</dbReference>
<feature type="active site" description="Nucleophile" evidence="4">
    <location>
        <position position="73"/>
    </location>
</feature>
<dbReference type="Proteomes" id="UP000290527">
    <property type="component" value="Unassembled WGS sequence"/>
</dbReference>
<comment type="caution">
    <text evidence="7">The sequence shown here is derived from an EMBL/GenBank/DDBJ whole genome shotgun (WGS) entry which is preliminary data.</text>
</comment>
<evidence type="ECO:0000256" key="5">
    <source>
        <dbReference type="RuleBase" id="RU003792"/>
    </source>
</evidence>
<dbReference type="InterPro" id="IPR020097">
    <property type="entry name" value="PsdUridine_synth_TruA_a/b_dom"/>
</dbReference>
<dbReference type="InterPro" id="IPR001406">
    <property type="entry name" value="PsdUridine_synth_TruA"/>
</dbReference>
<organism evidence="7 8">
    <name type="scientific">Methanofervidicoccus abyssi</name>
    <dbReference type="NCBI Taxonomy" id="2082189"/>
    <lineage>
        <taxon>Archaea</taxon>
        <taxon>Methanobacteriati</taxon>
        <taxon>Methanobacteriota</taxon>
        <taxon>Methanomada group</taxon>
        <taxon>Methanococci</taxon>
        <taxon>Methanococcales</taxon>
        <taxon>Methanofervidicoccus</taxon>
    </lineage>
</organism>
<evidence type="ECO:0000256" key="4">
    <source>
        <dbReference type="HAMAP-Rule" id="MF_00171"/>
    </source>
</evidence>
<dbReference type="GO" id="GO:0160147">
    <property type="term" value="F:tRNA pseudouridine(38-40) synthase activity"/>
    <property type="evidence" value="ECO:0007669"/>
    <property type="project" value="UniProtKB-EC"/>
</dbReference>
<keyword evidence="3 4" id="KW-0413">Isomerase</keyword>
<dbReference type="EMBL" id="BFAX01000004">
    <property type="protein sequence ID" value="GBF36816.1"/>
    <property type="molecule type" value="Genomic_DNA"/>
</dbReference>
<dbReference type="FunFam" id="3.30.70.580:FF:000032">
    <property type="entry name" value="tRNA pseudouridine synthase"/>
    <property type="match status" value="1"/>
</dbReference>
<dbReference type="EC" id="5.4.99.12" evidence="4"/>
<dbReference type="InterPro" id="IPR020095">
    <property type="entry name" value="PsdUridine_synth_TruA_C"/>
</dbReference>
<feature type="domain" description="Pseudouridine synthase I TruA alpha/beta" evidence="6">
    <location>
        <begin position="144"/>
        <end position="242"/>
    </location>
</feature>
<dbReference type="NCBIfam" id="TIGR00071">
    <property type="entry name" value="hisT_truA"/>
    <property type="match status" value="1"/>
</dbReference>
<accession>A0A401HRB8</accession>
<dbReference type="InterPro" id="IPR020094">
    <property type="entry name" value="TruA/RsuA/RluB/E/F_N"/>
</dbReference>
<evidence type="ECO:0000259" key="6">
    <source>
        <dbReference type="Pfam" id="PF01416"/>
    </source>
</evidence>
<dbReference type="Gene3D" id="3.30.70.660">
    <property type="entry name" value="Pseudouridine synthase I, catalytic domain, C-terminal subdomain"/>
    <property type="match status" value="1"/>
</dbReference>
<comment type="function">
    <text evidence="4">Formation of pseudouridine at positions 38, 39 and 40 in the anticodon stem and loop of transfer RNAs.</text>
</comment>
<evidence type="ECO:0000313" key="8">
    <source>
        <dbReference type="Proteomes" id="UP000290527"/>
    </source>
</evidence>
<feature type="binding site" evidence="4">
    <location>
        <position position="124"/>
    </location>
    <ligand>
        <name>substrate</name>
    </ligand>
</feature>
<sequence length="290" mass="34264">MNYYNFKEHIIFVFRDTMERMYILKVAYDGRHRGFQSQPHRDTVCDHVLSALEECGYISEEKRGIVFYGGRTDKGVSALGNFVVVYLKKEPKLSYIYSKLKNKGIWVLGYREIEGIPKVKYRHYRYILPKEGNYNVGLMIEGSKKLIGTHSFHNLSKRDRSKKKSPIRRIFDIKISEDRYYIIIDVIGESFLWNMVRKIVTVLSEIGRGRKDISWIDDLLHIDHREGVPPAPPEGLILVEARTDVEYIYDPYVLRRFREEWMEEYLKSIVKFGISKSMVDLLESPFNRMV</sequence>
<dbReference type="AlphaFoldDB" id="A0A401HRB8"/>
<comment type="catalytic activity">
    <reaction evidence="4 5">
        <text>uridine(38/39/40) in tRNA = pseudouridine(38/39/40) in tRNA</text>
        <dbReference type="Rhea" id="RHEA:22376"/>
        <dbReference type="Rhea" id="RHEA-COMP:10085"/>
        <dbReference type="Rhea" id="RHEA-COMP:10087"/>
        <dbReference type="ChEBI" id="CHEBI:65314"/>
        <dbReference type="ChEBI" id="CHEBI:65315"/>
        <dbReference type="EC" id="5.4.99.12"/>
    </reaction>
</comment>
<protein>
    <recommendedName>
        <fullName evidence="4">tRNA pseudouridine synthase A</fullName>
        <ecNumber evidence="4">5.4.99.12</ecNumber>
    </recommendedName>
    <alternativeName>
        <fullName evidence="4">tRNA pseudouridine(38-40) synthase</fullName>
    </alternativeName>
    <alternativeName>
        <fullName evidence="4">tRNA pseudouridylate synthase I</fullName>
    </alternativeName>
    <alternativeName>
        <fullName evidence="4">tRNA-uridine isomerase I</fullName>
    </alternativeName>
</protein>
<dbReference type="GO" id="GO:0003723">
    <property type="term" value="F:RNA binding"/>
    <property type="evidence" value="ECO:0007669"/>
    <property type="project" value="InterPro"/>
</dbReference>
<keyword evidence="2 4" id="KW-0819">tRNA processing</keyword>
<evidence type="ECO:0000256" key="2">
    <source>
        <dbReference type="ARBA" id="ARBA00022694"/>
    </source>
</evidence>
<dbReference type="SUPFAM" id="SSF55120">
    <property type="entry name" value="Pseudouridine synthase"/>
    <property type="match status" value="1"/>
</dbReference>
<keyword evidence="8" id="KW-1185">Reference proteome</keyword>
<dbReference type="InterPro" id="IPR020103">
    <property type="entry name" value="PsdUridine_synth_cat_dom_sf"/>
</dbReference>
<dbReference type="PANTHER" id="PTHR11142:SF0">
    <property type="entry name" value="TRNA PSEUDOURIDINE SYNTHASE-LIKE 1"/>
    <property type="match status" value="1"/>
</dbReference>
<comment type="caution">
    <text evidence="4">Lacks conserved residue(s) required for the propagation of feature annotation.</text>
</comment>
<name>A0A401HRB8_9EURY</name>
<gene>
    <name evidence="4" type="primary">truA</name>
    <name evidence="7" type="ORF">MHHB_P1046</name>
</gene>
<dbReference type="GO" id="GO:0031119">
    <property type="term" value="P:tRNA pseudouridine synthesis"/>
    <property type="evidence" value="ECO:0007669"/>
    <property type="project" value="UniProtKB-UniRule"/>
</dbReference>
<dbReference type="Gene3D" id="3.30.70.580">
    <property type="entry name" value="Pseudouridine synthase I, catalytic domain, N-terminal subdomain"/>
    <property type="match status" value="1"/>
</dbReference>
<comment type="similarity">
    <text evidence="1 4 5">Belongs to the tRNA pseudouridine synthase TruA family.</text>
</comment>
<evidence type="ECO:0000256" key="3">
    <source>
        <dbReference type="ARBA" id="ARBA00023235"/>
    </source>
</evidence>
<reference evidence="7 8" key="1">
    <citation type="journal article" date="2019" name="Int. J. Syst. Evol. Microbiol.">
        <title>Methanofervidicoccus abyssi gen. nov., sp. nov., a hydrogenotrophic methanogen, isolated from a hydrothermal vent chimney in the Mid-Cayman Spreading Center, the Caribbean Sea.</title>
        <authorList>
            <person name="Sakai S."/>
            <person name="Takaki Y."/>
            <person name="Miyazaki M."/>
            <person name="Ogawara M."/>
            <person name="Yanagawa K."/>
            <person name="Miyazaki J."/>
            <person name="Takai K."/>
        </authorList>
    </citation>
    <scope>NUCLEOTIDE SEQUENCE [LARGE SCALE GENOMIC DNA]</scope>
    <source>
        <strain evidence="7 8">HHB</strain>
    </source>
</reference>
<proteinExistence type="inferred from homology"/>
<dbReference type="HAMAP" id="MF_00171">
    <property type="entry name" value="TruA"/>
    <property type="match status" value="1"/>
</dbReference>
<evidence type="ECO:0000313" key="7">
    <source>
        <dbReference type="EMBL" id="GBF36816.1"/>
    </source>
</evidence>
<dbReference type="PANTHER" id="PTHR11142">
    <property type="entry name" value="PSEUDOURIDYLATE SYNTHASE"/>
    <property type="match status" value="1"/>
</dbReference>
<evidence type="ECO:0000256" key="1">
    <source>
        <dbReference type="ARBA" id="ARBA00009375"/>
    </source>
</evidence>